<sequence length="240" mass="26457">MNSPAFSFPIVTRVWQSTIGRKFLVALTGLVLVLFLAGHLAGNLLVYVGREAFNDYADFLHHMLHGAGVWIARIVLLTCLTVHVAATVSLTRQNKAARQSYECPGTIQASKSSLIMIWSGFTILAFVIFHLLHFTVRVSYPAEAFVDPDYLLATGEERFDAWQMVITGFSNPLVVIFYVIAMSLLCSHLSHGVQAMLQTLGLRSKKTAPALNVLSIGYAALIWIGFVSIPIAILVFQFGR</sequence>
<evidence type="ECO:0000256" key="1">
    <source>
        <dbReference type="SAM" id="Phobius"/>
    </source>
</evidence>
<dbReference type="InterPro" id="IPR034804">
    <property type="entry name" value="SQR/QFR_C/D"/>
</dbReference>
<reference evidence="2 3" key="1">
    <citation type="submission" date="2021-06" db="EMBL/GenBank/DDBJ databases">
        <title>Complete genome of Haloferula helveola possessing various polysaccharide degrading enzymes.</title>
        <authorList>
            <person name="Takami H."/>
            <person name="Huang C."/>
            <person name="Hamasaki K."/>
        </authorList>
    </citation>
    <scope>NUCLEOTIDE SEQUENCE [LARGE SCALE GENOMIC DNA]</scope>
    <source>
        <strain evidence="2 3">CN-1</strain>
    </source>
</reference>
<name>A0ABM7RIF6_9BACT</name>
<feature type="transmembrane region" description="Helical" evidence="1">
    <location>
        <begin position="23"/>
        <end position="47"/>
    </location>
</feature>
<dbReference type="EMBL" id="AP024702">
    <property type="protein sequence ID" value="BCX50331.1"/>
    <property type="molecule type" value="Genomic_DNA"/>
</dbReference>
<feature type="transmembrane region" description="Helical" evidence="1">
    <location>
        <begin position="210"/>
        <end position="236"/>
    </location>
</feature>
<keyword evidence="3" id="KW-1185">Reference proteome</keyword>
<organism evidence="2 3">
    <name type="scientific">Haloferula helveola</name>
    <dbReference type="NCBI Taxonomy" id="490095"/>
    <lineage>
        <taxon>Bacteria</taxon>
        <taxon>Pseudomonadati</taxon>
        <taxon>Verrucomicrobiota</taxon>
        <taxon>Verrucomicrobiia</taxon>
        <taxon>Verrucomicrobiales</taxon>
        <taxon>Verrucomicrobiaceae</taxon>
        <taxon>Haloferula</taxon>
    </lineage>
</organism>
<gene>
    <name evidence="2" type="ORF">HAHE_42390</name>
</gene>
<evidence type="ECO:0000313" key="2">
    <source>
        <dbReference type="EMBL" id="BCX50331.1"/>
    </source>
</evidence>
<keyword evidence="1" id="KW-0472">Membrane</keyword>
<feature type="transmembrane region" description="Helical" evidence="1">
    <location>
        <begin position="67"/>
        <end position="91"/>
    </location>
</feature>
<feature type="transmembrane region" description="Helical" evidence="1">
    <location>
        <begin position="169"/>
        <end position="189"/>
    </location>
</feature>
<dbReference type="CDD" id="cd03498">
    <property type="entry name" value="SQR_TypeB_2_TM"/>
    <property type="match status" value="1"/>
</dbReference>
<dbReference type="SUPFAM" id="SSF81343">
    <property type="entry name" value="Fumarate reductase respiratory complex transmembrane subunits"/>
    <property type="match status" value="1"/>
</dbReference>
<protein>
    <submittedName>
        <fullName evidence="2">Succinate dehydrogenase</fullName>
    </submittedName>
</protein>
<evidence type="ECO:0000313" key="3">
    <source>
        <dbReference type="Proteomes" id="UP001374893"/>
    </source>
</evidence>
<accession>A0ABM7RIF6</accession>
<dbReference type="Gene3D" id="1.20.1300.10">
    <property type="entry name" value="Fumarate reductase/succinate dehydrogenase, transmembrane subunit"/>
    <property type="match status" value="1"/>
</dbReference>
<dbReference type="InterPro" id="IPR011138">
    <property type="entry name" value="Cytochrome_b-558"/>
</dbReference>
<proteinExistence type="predicted"/>
<dbReference type="Proteomes" id="UP001374893">
    <property type="component" value="Chromosome"/>
</dbReference>
<keyword evidence="1" id="KW-1133">Transmembrane helix</keyword>
<dbReference type="NCBIfam" id="TIGR02046">
    <property type="entry name" value="sdhC_b558_fam"/>
    <property type="match status" value="1"/>
</dbReference>
<dbReference type="RefSeq" id="WP_338687336.1">
    <property type="nucleotide sequence ID" value="NZ_AP024702.1"/>
</dbReference>
<feature type="transmembrane region" description="Helical" evidence="1">
    <location>
        <begin position="112"/>
        <end position="132"/>
    </location>
</feature>
<keyword evidence="1" id="KW-0812">Transmembrane</keyword>